<keyword evidence="3" id="KW-0057">Aromatic amino acid biosynthesis</keyword>
<dbReference type="GO" id="GO:0019632">
    <property type="term" value="P:shikimate metabolic process"/>
    <property type="evidence" value="ECO:0007669"/>
    <property type="project" value="TreeGrafter"/>
</dbReference>
<organism evidence="5 6">
    <name type="scientific">Membranihabitans marinus</name>
    <dbReference type="NCBI Taxonomy" id="1227546"/>
    <lineage>
        <taxon>Bacteria</taxon>
        <taxon>Pseudomonadati</taxon>
        <taxon>Bacteroidota</taxon>
        <taxon>Saprospiria</taxon>
        <taxon>Saprospirales</taxon>
        <taxon>Saprospiraceae</taxon>
        <taxon>Membranihabitans</taxon>
    </lineage>
</organism>
<evidence type="ECO:0000256" key="2">
    <source>
        <dbReference type="ARBA" id="ARBA00023002"/>
    </source>
</evidence>
<evidence type="ECO:0000313" key="6">
    <source>
        <dbReference type="Proteomes" id="UP000753961"/>
    </source>
</evidence>
<dbReference type="GO" id="GO:0005829">
    <property type="term" value="C:cytosol"/>
    <property type="evidence" value="ECO:0007669"/>
    <property type="project" value="TreeGrafter"/>
</dbReference>
<comment type="pathway">
    <text evidence="1">Metabolic intermediate biosynthesis; chorismate biosynthesis; chorismate from D-erythrose 4-phosphate and phosphoenolpyruvate: step 4/7.</text>
</comment>
<keyword evidence="6" id="KW-1185">Reference proteome</keyword>
<dbReference type="GO" id="GO:0050661">
    <property type="term" value="F:NADP binding"/>
    <property type="evidence" value="ECO:0007669"/>
    <property type="project" value="TreeGrafter"/>
</dbReference>
<sequence length="250" mass="28551">MKTNRKMKRLALLGRKLGHTFSPRYFAEKFDRESITGYHYGTMELADISEFPTALEEHPELIGLNVTIPYKLEVMEYLDQLDETAAAIGAVNTIRITDEGLIGYNTDVIGFQRSLEAFLPENFAGSALILGTGGSSKAVRFVLERMKIPYKLVSRKPVTDGYTYEDMDEETVKYFSLIINTTPLGMYPEVDRCPDISYAVMDENYYLFDLIYNPEETLFMKKGKQQGAKVSNGYMMLEQQAEASWEIWTK</sequence>
<gene>
    <name evidence="5" type="ORF">KUV50_16115</name>
</gene>
<dbReference type="Proteomes" id="UP000753961">
    <property type="component" value="Unassembled WGS sequence"/>
</dbReference>
<protein>
    <submittedName>
        <fullName evidence="5">Shikimate dehydrogenase</fullName>
    </submittedName>
</protein>
<keyword evidence="3" id="KW-0028">Amino-acid biosynthesis</keyword>
<evidence type="ECO:0000313" key="5">
    <source>
        <dbReference type="EMBL" id="MBY5959680.1"/>
    </source>
</evidence>
<name>A0A953HWT4_9BACT</name>
<comment type="caution">
    <text evidence="5">The sequence shown here is derived from an EMBL/GenBank/DDBJ whole genome shotgun (WGS) entry which is preliminary data.</text>
</comment>
<keyword evidence="2" id="KW-0560">Oxidoreductase</keyword>
<dbReference type="GO" id="GO:0009073">
    <property type="term" value="P:aromatic amino acid family biosynthetic process"/>
    <property type="evidence" value="ECO:0007669"/>
    <property type="project" value="UniProtKB-KW"/>
</dbReference>
<accession>A0A953HWT4</accession>
<dbReference type="CDD" id="cd01065">
    <property type="entry name" value="NAD_bind_Shikimate_DH"/>
    <property type="match status" value="1"/>
</dbReference>
<evidence type="ECO:0000256" key="1">
    <source>
        <dbReference type="ARBA" id="ARBA00004871"/>
    </source>
</evidence>
<dbReference type="GO" id="GO:0009423">
    <property type="term" value="P:chorismate biosynthetic process"/>
    <property type="evidence" value="ECO:0007669"/>
    <property type="project" value="TreeGrafter"/>
</dbReference>
<evidence type="ECO:0000256" key="3">
    <source>
        <dbReference type="ARBA" id="ARBA00023141"/>
    </source>
</evidence>
<dbReference type="PANTHER" id="PTHR21089">
    <property type="entry name" value="SHIKIMATE DEHYDROGENASE"/>
    <property type="match status" value="1"/>
</dbReference>
<feature type="domain" description="Shikimate dehydrogenase substrate binding N-terminal" evidence="4">
    <location>
        <begin position="12"/>
        <end position="94"/>
    </location>
</feature>
<dbReference type="GO" id="GO:0004764">
    <property type="term" value="F:shikimate 3-dehydrogenase (NADP+) activity"/>
    <property type="evidence" value="ECO:0007669"/>
    <property type="project" value="InterPro"/>
</dbReference>
<reference evidence="5" key="1">
    <citation type="submission" date="2021-06" db="EMBL/GenBank/DDBJ databases">
        <title>44 bacteria genomes isolated from Dapeng, Shenzhen.</title>
        <authorList>
            <person name="Zheng W."/>
            <person name="Yu S."/>
            <person name="Huang Y."/>
        </authorList>
    </citation>
    <scope>NUCLEOTIDE SEQUENCE</scope>
    <source>
        <strain evidence="5">DP5N28-2</strain>
    </source>
</reference>
<dbReference type="Gene3D" id="3.40.50.10860">
    <property type="entry name" value="Leucine Dehydrogenase, chain A, domain 1"/>
    <property type="match status" value="1"/>
</dbReference>
<dbReference type="SUPFAM" id="SSF51735">
    <property type="entry name" value="NAD(P)-binding Rossmann-fold domains"/>
    <property type="match status" value="1"/>
</dbReference>
<evidence type="ECO:0000259" key="4">
    <source>
        <dbReference type="Pfam" id="PF08501"/>
    </source>
</evidence>
<dbReference type="InterPro" id="IPR046346">
    <property type="entry name" value="Aminoacid_DH-like_N_sf"/>
</dbReference>
<dbReference type="Pfam" id="PF08501">
    <property type="entry name" value="Shikimate_dh_N"/>
    <property type="match status" value="1"/>
</dbReference>
<proteinExistence type="predicted"/>
<dbReference type="SUPFAM" id="SSF53223">
    <property type="entry name" value="Aminoacid dehydrogenase-like, N-terminal domain"/>
    <property type="match status" value="1"/>
</dbReference>
<dbReference type="EMBL" id="JAHVHU010000017">
    <property type="protein sequence ID" value="MBY5959680.1"/>
    <property type="molecule type" value="Genomic_DNA"/>
</dbReference>
<dbReference type="InterPro" id="IPR013708">
    <property type="entry name" value="Shikimate_DH-bd_N"/>
</dbReference>
<dbReference type="InterPro" id="IPR036291">
    <property type="entry name" value="NAD(P)-bd_dom_sf"/>
</dbReference>
<dbReference type="AlphaFoldDB" id="A0A953HWT4"/>
<dbReference type="InterPro" id="IPR022893">
    <property type="entry name" value="Shikimate_DH_fam"/>
</dbReference>
<dbReference type="PANTHER" id="PTHR21089:SF1">
    <property type="entry name" value="BIFUNCTIONAL 3-DEHYDROQUINATE DEHYDRATASE_SHIKIMATE DEHYDROGENASE, CHLOROPLASTIC"/>
    <property type="match status" value="1"/>
</dbReference>
<dbReference type="Gene3D" id="3.40.50.720">
    <property type="entry name" value="NAD(P)-binding Rossmann-like Domain"/>
    <property type="match status" value="1"/>
</dbReference>